<reference evidence="2 3" key="1">
    <citation type="submission" date="2019-08" db="EMBL/GenBank/DDBJ databases">
        <title>Deep-cultivation of Planctomycetes and their phenomic and genomic characterization uncovers novel biology.</title>
        <authorList>
            <person name="Wiegand S."/>
            <person name="Jogler M."/>
            <person name="Boedeker C."/>
            <person name="Pinto D."/>
            <person name="Vollmers J."/>
            <person name="Rivas-Marin E."/>
            <person name="Kohn T."/>
            <person name="Peeters S.H."/>
            <person name="Heuer A."/>
            <person name="Rast P."/>
            <person name="Oberbeckmann S."/>
            <person name="Bunk B."/>
            <person name="Jeske O."/>
            <person name="Meyerdierks A."/>
            <person name="Storesund J.E."/>
            <person name="Kallscheuer N."/>
            <person name="Luecker S."/>
            <person name="Lage O.M."/>
            <person name="Pohl T."/>
            <person name="Merkel B.J."/>
            <person name="Hornburger P."/>
            <person name="Mueller R.-W."/>
            <person name="Bruemmer F."/>
            <person name="Labrenz M."/>
            <person name="Spormann A.M."/>
            <person name="Op den Camp H."/>
            <person name="Overmann J."/>
            <person name="Amann R."/>
            <person name="Jetten M.S.M."/>
            <person name="Mascher T."/>
            <person name="Medema M.H."/>
            <person name="Devos D.P."/>
            <person name="Kaster A.-K."/>
            <person name="Ovreas L."/>
            <person name="Rohde M."/>
            <person name="Galperin M.Y."/>
            <person name="Jogler C."/>
        </authorList>
    </citation>
    <scope>NUCLEOTIDE SEQUENCE [LARGE SCALE GENOMIC DNA]</scope>
    <source>
        <strain evidence="2 3">OJF2</strain>
    </source>
</reference>
<dbReference type="PANTHER" id="PTHR43236:SF1">
    <property type="entry name" value="BLL7220 PROTEIN"/>
    <property type="match status" value="1"/>
</dbReference>
<feature type="domain" description="IrrE N-terminal-like" evidence="1">
    <location>
        <begin position="174"/>
        <end position="236"/>
    </location>
</feature>
<dbReference type="OrthoDB" id="9794834at2"/>
<name>A0A5B9VXZ9_9BACT</name>
<dbReference type="InterPro" id="IPR010359">
    <property type="entry name" value="IrrE_HExxH"/>
</dbReference>
<dbReference type="Proteomes" id="UP000324233">
    <property type="component" value="Chromosome"/>
</dbReference>
<dbReference type="PANTHER" id="PTHR43236">
    <property type="entry name" value="ANTITOXIN HIGA1"/>
    <property type="match status" value="1"/>
</dbReference>
<gene>
    <name evidence="2" type="ORF">OJF2_13890</name>
</gene>
<dbReference type="Pfam" id="PF06114">
    <property type="entry name" value="Peptidase_M78"/>
    <property type="match status" value="1"/>
</dbReference>
<dbReference type="EMBL" id="CP042997">
    <property type="protein sequence ID" value="QEH32904.1"/>
    <property type="molecule type" value="Genomic_DNA"/>
</dbReference>
<dbReference type="AlphaFoldDB" id="A0A5B9VXZ9"/>
<dbReference type="KEGG" id="agv:OJF2_13890"/>
<evidence type="ECO:0000259" key="1">
    <source>
        <dbReference type="Pfam" id="PF06114"/>
    </source>
</evidence>
<proteinExistence type="predicted"/>
<accession>A0A5B9VXZ9</accession>
<evidence type="ECO:0000313" key="3">
    <source>
        <dbReference type="Proteomes" id="UP000324233"/>
    </source>
</evidence>
<dbReference type="RefSeq" id="WP_148592431.1">
    <property type="nucleotide sequence ID" value="NZ_CP042997.1"/>
</dbReference>
<dbReference type="InterPro" id="IPR052345">
    <property type="entry name" value="Rad_response_metalloprotease"/>
</dbReference>
<protein>
    <recommendedName>
        <fullName evidence="1">IrrE N-terminal-like domain-containing protein</fullName>
    </recommendedName>
</protein>
<sequence>MTVSATNPMADLYRRLKSVGLTKRKVRDFILPDWWDDQIAVNPAAFAEGISYISRHLGLDLASLRDPSGALRFRDTGVCKFKKSKGTSEDQLQLTRSLATRVAGLVNAATMEPCCPLPKTAAQMRSEILGQGQPWVSLSNLLDYCWSLGVPVVHLSSFLTTRQPDGMAVKVRGRPVVVLCKKVKASAWLLFILAHELGHIALGHIPDNGVLIDENVDTNENDDEEAAANAFAIELLAGAKEAKFRAGGRWPNAEMLSQRARELGRELQIDPGHIILNYAHTMGKEFFPVANAAIGKLGGPDAIGIVRRKLAQHLDWSRLPEDSSEFLMRVSQAENTSDLPLGQ</sequence>
<evidence type="ECO:0000313" key="2">
    <source>
        <dbReference type="EMBL" id="QEH32904.1"/>
    </source>
</evidence>
<keyword evidence="3" id="KW-1185">Reference proteome</keyword>
<dbReference type="Gene3D" id="1.10.10.2910">
    <property type="match status" value="1"/>
</dbReference>
<organism evidence="2 3">
    <name type="scientific">Aquisphaera giovannonii</name>
    <dbReference type="NCBI Taxonomy" id="406548"/>
    <lineage>
        <taxon>Bacteria</taxon>
        <taxon>Pseudomonadati</taxon>
        <taxon>Planctomycetota</taxon>
        <taxon>Planctomycetia</taxon>
        <taxon>Isosphaerales</taxon>
        <taxon>Isosphaeraceae</taxon>
        <taxon>Aquisphaera</taxon>
    </lineage>
</organism>